<feature type="transmembrane region" description="Helical" evidence="8">
    <location>
        <begin position="260"/>
        <end position="283"/>
    </location>
</feature>
<dbReference type="PROSITE" id="PS50850">
    <property type="entry name" value="MFS"/>
    <property type="match status" value="1"/>
</dbReference>
<feature type="transmembrane region" description="Helical" evidence="8">
    <location>
        <begin position="147"/>
        <end position="170"/>
    </location>
</feature>
<comment type="similarity">
    <text evidence="2">Belongs to the major facilitator superfamily. Sugar transporter (TC 2.A.1.1) family.</text>
</comment>
<feature type="transmembrane region" description="Helical" evidence="8">
    <location>
        <begin position="295"/>
        <end position="316"/>
    </location>
</feature>
<feature type="region of interest" description="Disordered" evidence="7">
    <location>
        <begin position="444"/>
        <end position="465"/>
    </location>
</feature>
<keyword evidence="3" id="KW-0813">Transport</keyword>
<keyword evidence="5 8" id="KW-1133">Transmembrane helix</keyword>
<reference evidence="10 11" key="1">
    <citation type="journal article" date="2013" name="Genome Announc.">
        <title>Draft Genome Sequence of Streptomyces viridochromogenes Strain Tu57, Producer of Avilamycin.</title>
        <authorList>
            <person name="Gruning B.A."/>
            <person name="Erxleben A."/>
            <person name="Hahnlein A."/>
            <person name="Gunther S."/>
        </authorList>
    </citation>
    <scope>NUCLEOTIDE SEQUENCE [LARGE SCALE GENOMIC DNA]</scope>
    <source>
        <strain evidence="10 11">Tue57</strain>
    </source>
</reference>
<dbReference type="Proteomes" id="UP000011205">
    <property type="component" value="Unassembled WGS sequence"/>
</dbReference>
<name>L8P2T8_STRVR</name>
<dbReference type="PROSITE" id="PS00217">
    <property type="entry name" value="SUGAR_TRANSPORT_2"/>
    <property type="match status" value="1"/>
</dbReference>
<evidence type="ECO:0000256" key="2">
    <source>
        <dbReference type="ARBA" id="ARBA00010992"/>
    </source>
</evidence>
<keyword evidence="4 8" id="KW-0812">Transmembrane</keyword>
<feature type="transmembrane region" description="Helical" evidence="8">
    <location>
        <begin position="383"/>
        <end position="403"/>
    </location>
</feature>
<accession>L8P2T8</accession>
<dbReference type="CDD" id="cd17316">
    <property type="entry name" value="MFS_SV2_like"/>
    <property type="match status" value="1"/>
</dbReference>
<evidence type="ECO:0000256" key="3">
    <source>
        <dbReference type="ARBA" id="ARBA00022448"/>
    </source>
</evidence>
<protein>
    <submittedName>
        <fullName evidence="10">Putative Sugar phosphate permease</fullName>
    </submittedName>
</protein>
<dbReference type="AlphaFoldDB" id="L8P2T8"/>
<evidence type="ECO:0000313" key="11">
    <source>
        <dbReference type="Proteomes" id="UP000011205"/>
    </source>
</evidence>
<organism evidence="10 11">
    <name type="scientific">Streptomyces viridochromogenes Tue57</name>
    <dbReference type="NCBI Taxonomy" id="1160705"/>
    <lineage>
        <taxon>Bacteria</taxon>
        <taxon>Bacillati</taxon>
        <taxon>Actinomycetota</taxon>
        <taxon>Actinomycetes</taxon>
        <taxon>Kitasatosporales</taxon>
        <taxon>Streptomycetaceae</taxon>
        <taxon>Streptomyces</taxon>
    </lineage>
</organism>
<feature type="transmembrane region" description="Helical" evidence="8">
    <location>
        <begin position="62"/>
        <end position="81"/>
    </location>
</feature>
<sequence length="465" mass="48939">MYGKALAGTGKRAVLLLNRTSASASMTVRRADRGYRKLSIVGVVVLGMSEDLGMSAGQEGLIGASALVGLFVGGLVFGRVTDRIGRQLLFTLHFVVIATASIASMFVSDPTLMVALRFVIGIALGADYAIGSALLSEWLPTAQRGRVMGMLIMAWFVGATAAYVVGYALISTVESGAWRWALGSAAIPAVVFVIARIGTPESPRWLVSRGRVAEARAVLTRVYGEEATVEAVESLVDDERAHGLGFTEVFRGEYLKRTAFVGLFWLLQIVPLFAIYTFGPTILSAFGMSGSGDSIIGSALISMLFLIGCVPALRLIDTLGRRPLIVWSFALMVVPLAVLGLAPTAPVAVVLVCFCAYALFSGGPSILEFIYPTELFPTEVRATAVGVGTAVSRIGAAIGTYLLPVGLDRIGVGPTMLIMAGVTLLGFVICVTMAPETRGRRLAEASSVSAAGPTPVDRPARVISR</sequence>
<keyword evidence="6 8" id="KW-0472">Membrane</keyword>
<dbReference type="SUPFAM" id="SSF103473">
    <property type="entry name" value="MFS general substrate transporter"/>
    <property type="match status" value="1"/>
</dbReference>
<dbReference type="GO" id="GO:0022857">
    <property type="term" value="F:transmembrane transporter activity"/>
    <property type="evidence" value="ECO:0007669"/>
    <property type="project" value="InterPro"/>
</dbReference>
<dbReference type="InterPro" id="IPR050814">
    <property type="entry name" value="Myo-inositol_Transporter"/>
</dbReference>
<evidence type="ECO:0000259" key="9">
    <source>
        <dbReference type="PROSITE" id="PS50850"/>
    </source>
</evidence>
<feature type="transmembrane region" description="Helical" evidence="8">
    <location>
        <begin position="176"/>
        <end position="195"/>
    </location>
</feature>
<feature type="transmembrane region" description="Helical" evidence="8">
    <location>
        <begin position="348"/>
        <end position="371"/>
    </location>
</feature>
<gene>
    <name evidence="10" type="ORF">STVIR_8271</name>
</gene>
<dbReference type="PANTHER" id="PTHR48020:SF12">
    <property type="entry name" value="PROTON MYO-INOSITOL COTRANSPORTER"/>
    <property type="match status" value="1"/>
</dbReference>
<feature type="transmembrane region" description="Helical" evidence="8">
    <location>
        <begin position="88"/>
        <end position="108"/>
    </location>
</feature>
<dbReference type="InterPro" id="IPR036259">
    <property type="entry name" value="MFS_trans_sf"/>
</dbReference>
<dbReference type="PANTHER" id="PTHR48020">
    <property type="entry name" value="PROTON MYO-INOSITOL COTRANSPORTER"/>
    <property type="match status" value="1"/>
</dbReference>
<dbReference type="Pfam" id="PF00083">
    <property type="entry name" value="Sugar_tr"/>
    <property type="match status" value="1"/>
</dbReference>
<dbReference type="InterPro" id="IPR005828">
    <property type="entry name" value="MFS_sugar_transport-like"/>
</dbReference>
<comment type="caution">
    <text evidence="10">The sequence shown here is derived from an EMBL/GenBank/DDBJ whole genome shotgun (WGS) entry which is preliminary data.</text>
</comment>
<evidence type="ECO:0000256" key="1">
    <source>
        <dbReference type="ARBA" id="ARBA00004651"/>
    </source>
</evidence>
<evidence type="ECO:0000256" key="7">
    <source>
        <dbReference type="SAM" id="MobiDB-lite"/>
    </source>
</evidence>
<dbReference type="InterPro" id="IPR005829">
    <property type="entry name" value="Sugar_transporter_CS"/>
</dbReference>
<evidence type="ECO:0000256" key="8">
    <source>
        <dbReference type="SAM" id="Phobius"/>
    </source>
</evidence>
<feature type="transmembrane region" description="Helical" evidence="8">
    <location>
        <begin position="114"/>
        <end position="135"/>
    </location>
</feature>
<dbReference type="RefSeq" id="WP_004003735.1">
    <property type="nucleotide sequence ID" value="NZ_AMLP01000264.1"/>
</dbReference>
<evidence type="ECO:0000313" key="10">
    <source>
        <dbReference type="EMBL" id="ELS50775.1"/>
    </source>
</evidence>
<dbReference type="Gene3D" id="1.20.1250.20">
    <property type="entry name" value="MFS general substrate transporter like domains"/>
    <property type="match status" value="1"/>
</dbReference>
<evidence type="ECO:0000256" key="4">
    <source>
        <dbReference type="ARBA" id="ARBA00022692"/>
    </source>
</evidence>
<feature type="transmembrane region" description="Helical" evidence="8">
    <location>
        <begin position="415"/>
        <end position="434"/>
    </location>
</feature>
<comment type="subcellular location">
    <subcellularLocation>
        <location evidence="1">Cell membrane</location>
        <topology evidence="1">Multi-pass membrane protein</topology>
    </subcellularLocation>
</comment>
<dbReference type="PATRIC" id="fig|1160705.3.peg.8171"/>
<feature type="domain" description="Major facilitator superfamily (MFS) profile" evidence="9">
    <location>
        <begin position="1"/>
        <end position="438"/>
    </location>
</feature>
<evidence type="ECO:0000256" key="6">
    <source>
        <dbReference type="ARBA" id="ARBA00023136"/>
    </source>
</evidence>
<dbReference type="EMBL" id="AMLP01000264">
    <property type="protein sequence ID" value="ELS50775.1"/>
    <property type="molecule type" value="Genomic_DNA"/>
</dbReference>
<feature type="transmembrane region" description="Helical" evidence="8">
    <location>
        <begin position="323"/>
        <end position="342"/>
    </location>
</feature>
<dbReference type="InterPro" id="IPR020846">
    <property type="entry name" value="MFS_dom"/>
</dbReference>
<evidence type="ECO:0000256" key="5">
    <source>
        <dbReference type="ARBA" id="ARBA00022989"/>
    </source>
</evidence>
<dbReference type="GO" id="GO:0005886">
    <property type="term" value="C:plasma membrane"/>
    <property type="evidence" value="ECO:0007669"/>
    <property type="project" value="UniProtKB-SubCell"/>
</dbReference>
<proteinExistence type="inferred from homology"/>